<comment type="caution">
    <text evidence="1">The sequence shown here is derived from an EMBL/GenBank/DDBJ whole genome shotgun (WGS) entry which is preliminary data.</text>
</comment>
<dbReference type="EMBL" id="JARQWQ010000016">
    <property type="protein sequence ID" value="KAK2566750.1"/>
    <property type="molecule type" value="Genomic_DNA"/>
</dbReference>
<dbReference type="Gene3D" id="3.30.70.270">
    <property type="match status" value="1"/>
</dbReference>
<keyword evidence="2" id="KW-1185">Reference proteome</keyword>
<reference evidence="1" key="1">
    <citation type="journal article" date="2023" name="G3 (Bethesda)">
        <title>Whole genome assembly and annotation of the endangered Caribbean coral Acropora cervicornis.</title>
        <authorList>
            <person name="Selwyn J.D."/>
            <person name="Vollmer S.V."/>
        </authorList>
    </citation>
    <scope>NUCLEOTIDE SEQUENCE</scope>
    <source>
        <strain evidence="1">K2</strain>
    </source>
</reference>
<accession>A0AAD9VAF7</accession>
<dbReference type="InterPro" id="IPR043128">
    <property type="entry name" value="Rev_trsase/Diguanyl_cyclase"/>
</dbReference>
<gene>
    <name evidence="1" type="ORF">P5673_009426</name>
</gene>
<dbReference type="AlphaFoldDB" id="A0AAD9VAF7"/>
<dbReference type="Proteomes" id="UP001249851">
    <property type="component" value="Unassembled WGS sequence"/>
</dbReference>
<dbReference type="Pfam" id="PF05380">
    <property type="entry name" value="Peptidase_A17"/>
    <property type="match status" value="1"/>
</dbReference>
<dbReference type="SUPFAM" id="SSF56672">
    <property type="entry name" value="DNA/RNA polymerases"/>
    <property type="match status" value="1"/>
</dbReference>
<dbReference type="InterPro" id="IPR008042">
    <property type="entry name" value="Retrotrans_Pao"/>
</dbReference>
<dbReference type="PANTHER" id="PTHR47331">
    <property type="entry name" value="PHD-TYPE DOMAIN-CONTAINING PROTEIN"/>
    <property type="match status" value="1"/>
</dbReference>
<sequence>MKAVDWVEIKGSWNHLQDIPFPKPANRKKIDVLLGSDNYHLMYPEKEVVDGVGEPCARLCPLRWTAVGRINMENTGADHNTSLCHTFRVQQFGEVAPSVEQSDDLNAMLKRFWDLETMGITPPKPAMTSDESVAWHKVSESIKFENDHYVVAVPWRNERPSLPNNRPLAERRLESTERKLEKNPEIADSYQKVIKEYLEKKYIRRVPPDEPTPPEEWLLPHFPVVRADRSTTKTRIVFDASAKFQGKSLKSEALPGPKLQADMFSILVRFRKELVALVGDVSQMYHQLALTVEDRPLHRFLWRNMDQSKEPEVYEFLRYVFGGCYCPFCAQYVWQKHADDHKTEYPLAAEAVKNSCYMDDLMPSVETISQKPEVITDIPEADRATKVDLEKKEFPVTKTLGVVWIVQEDKFSFSFVPPSDELVLTKRNVLKKTASIYDPFGFLTPFVVRAKMLMQEAWMEAFGWDEELPDHFKMEWKRWFEELGELGAVQDKKLRDVTIHTFSNASEKAYAAASYIRHEYEDGTVSTRLVAAKSKLAPLKVMSIPREDEWPERKFGKAPEAYKEVKSEKREQFVEKELSMNAQSYYGETVTPKSTPNPMEYSKWYRINSKGKLEIGMSLVRVTGWINRFLANITRPQRDRESGELNPRELKQAEEQIIKTAQQECFPNEIRALEDDKLLPSKSTLLKITPKELLNRENRKLILPEIM</sequence>
<dbReference type="PANTHER" id="PTHR47331:SF4">
    <property type="entry name" value="PEPTIDASE S1 DOMAIN-CONTAINING PROTEIN"/>
    <property type="match status" value="1"/>
</dbReference>
<reference evidence="1" key="2">
    <citation type="journal article" date="2023" name="Science">
        <title>Genomic signatures of disease resistance in endangered staghorn corals.</title>
        <authorList>
            <person name="Vollmer S.V."/>
            <person name="Selwyn J.D."/>
            <person name="Despard B.A."/>
            <person name="Roesel C.L."/>
        </authorList>
    </citation>
    <scope>NUCLEOTIDE SEQUENCE</scope>
    <source>
        <strain evidence="1">K2</strain>
    </source>
</reference>
<protein>
    <submittedName>
        <fullName evidence="1">Uncharacterized protein</fullName>
    </submittedName>
</protein>
<dbReference type="InterPro" id="IPR043502">
    <property type="entry name" value="DNA/RNA_pol_sf"/>
</dbReference>
<evidence type="ECO:0000313" key="2">
    <source>
        <dbReference type="Proteomes" id="UP001249851"/>
    </source>
</evidence>
<evidence type="ECO:0000313" key="1">
    <source>
        <dbReference type="EMBL" id="KAK2566750.1"/>
    </source>
</evidence>
<dbReference type="Gene3D" id="3.10.10.10">
    <property type="entry name" value="HIV Type 1 Reverse Transcriptase, subunit A, domain 1"/>
    <property type="match status" value="1"/>
</dbReference>
<proteinExistence type="predicted"/>
<organism evidence="1 2">
    <name type="scientific">Acropora cervicornis</name>
    <name type="common">Staghorn coral</name>
    <dbReference type="NCBI Taxonomy" id="6130"/>
    <lineage>
        <taxon>Eukaryota</taxon>
        <taxon>Metazoa</taxon>
        <taxon>Cnidaria</taxon>
        <taxon>Anthozoa</taxon>
        <taxon>Hexacorallia</taxon>
        <taxon>Scleractinia</taxon>
        <taxon>Astrocoeniina</taxon>
        <taxon>Acroporidae</taxon>
        <taxon>Acropora</taxon>
    </lineage>
</organism>
<name>A0AAD9VAF7_ACRCE</name>